<dbReference type="Pfam" id="PF01370">
    <property type="entry name" value="Epimerase"/>
    <property type="match status" value="1"/>
</dbReference>
<dbReference type="GO" id="GO:0004029">
    <property type="term" value="F:aldehyde dehydrogenase (NAD+) activity"/>
    <property type="evidence" value="ECO:0007669"/>
    <property type="project" value="TreeGrafter"/>
</dbReference>
<evidence type="ECO:0000313" key="2">
    <source>
        <dbReference type="EMBL" id="MBD3868044.1"/>
    </source>
</evidence>
<accession>A0A8J6Y2L3</accession>
<organism evidence="2 3">
    <name type="scientific">Candidatus Polarisedimenticola svalbardensis</name>
    <dbReference type="NCBI Taxonomy" id="2886004"/>
    <lineage>
        <taxon>Bacteria</taxon>
        <taxon>Pseudomonadati</taxon>
        <taxon>Acidobacteriota</taxon>
        <taxon>Candidatus Polarisedimenticolia</taxon>
        <taxon>Candidatus Polarisedimenticolales</taxon>
        <taxon>Candidatus Polarisedimenticolaceae</taxon>
        <taxon>Candidatus Polarisedimenticola</taxon>
    </lineage>
</organism>
<sequence>MKILITGVTGFLGGRLAHRFGEAGHEVQGLVRAGSSWNDRPADAVEVTGDVTDPAALGRAANGCDAIVHAAALVKMWVRDRTEFDRVNVQGLANVIAAARDSRARLIYTSSFIALGPTDGDTFHEESPRRSESFYTDYERTKWLADQLARNTPSDGLDMVRLYPGVIYGPGSLTQGNYIVQLLLQHARGKLPGILGTGSLRQCFAYVDDVTAGFVTALEKAKPGSGYILGGDNRTVLELFDCFEASAGVSPPKRKIPFGVAALIGKLQRWRAQLTGMEPELTDEVVGVYRHEWAYSSDAAVRDLDYRVTSLAEGVAKTTEWLRRTGELA</sequence>
<proteinExistence type="predicted"/>
<comment type="caution">
    <text evidence="2">The sequence shown here is derived from an EMBL/GenBank/DDBJ whole genome shotgun (WGS) entry which is preliminary data.</text>
</comment>
<dbReference type="SUPFAM" id="SSF51735">
    <property type="entry name" value="NAD(P)-binding Rossmann-fold domains"/>
    <property type="match status" value="1"/>
</dbReference>
<dbReference type="Proteomes" id="UP000648239">
    <property type="component" value="Unassembled WGS sequence"/>
</dbReference>
<dbReference type="AlphaFoldDB" id="A0A8J6Y2L3"/>
<dbReference type="InterPro" id="IPR051783">
    <property type="entry name" value="NAD(P)-dependent_oxidoreduct"/>
</dbReference>
<feature type="domain" description="NAD-dependent epimerase/dehydratase" evidence="1">
    <location>
        <begin position="3"/>
        <end position="224"/>
    </location>
</feature>
<gene>
    <name evidence="2" type="ORF">IFK94_07960</name>
</gene>
<evidence type="ECO:0000259" key="1">
    <source>
        <dbReference type="Pfam" id="PF01370"/>
    </source>
</evidence>
<dbReference type="PANTHER" id="PTHR48079:SF6">
    <property type="entry name" value="NAD(P)-BINDING DOMAIN-CONTAINING PROTEIN-RELATED"/>
    <property type="match status" value="1"/>
</dbReference>
<dbReference type="GO" id="GO:0005737">
    <property type="term" value="C:cytoplasm"/>
    <property type="evidence" value="ECO:0007669"/>
    <property type="project" value="TreeGrafter"/>
</dbReference>
<dbReference type="Gene3D" id="3.40.50.720">
    <property type="entry name" value="NAD(P)-binding Rossmann-like Domain"/>
    <property type="match status" value="1"/>
</dbReference>
<dbReference type="EMBL" id="JACXWD010000021">
    <property type="protein sequence ID" value="MBD3868044.1"/>
    <property type="molecule type" value="Genomic_DNA"/>
</dbReference>
<dbReference type="PANTHER" id="PTHR48079">
    <property type="entry name" value="PROTEIN YEEZ"/>
    <property type="match status" value="1"/>
</dbReference>
<evidence type="ECO:0000313" key="3">
    <source>
        <dbReference type="Proteomes" id="UP000648239"/>
    </source>
</evidence>
<reference evidence="2 3" key="1">
    <citation type="submission" date="2020-08" db="EMBL/GenBank/DDBJ databases">
        <title>Acidobacteriota in marine sediments use diverse sulfur dissimilation pathways.</title>
        <authorList>
            <person name="Wasmund K."/>
        </authorList>
    </citation>
    <scope>NUCLEOTIDE SEQUENCE [LARGE SCALE GENOMIC DNA]</scope>
    <source>
        <strain evidence="2">MAG AM4</strain>
    </source>
</reference>
<name>A0A8J6Y2L3_9BACT</name>
<dbReference type="InterPro" id="IPR001509">
    <property type="entry name" value="Epimerase_deHydtase"/>
</dbReference>
<dbReference type="InterPro" id="IPR036291">
    <property type="entry name" value="NAD(P)-bd_dom_sf"/>
</dbReference>
<protein>
    <submittedName>
        <fullName evidence="2">NAD-dependent epimerase/dehydratase family protein</fullName>
    </submittedName>
</protein>